<dbReference type="InterPro" id="IPR011013">
    <property type="entry name" value="Gal_mutarotase_sf_dom"/>
</dbReference>
<evidence type="ECO:0000259" key="2">
    <source>
        <dbReference type="Pfam" id="PF00723"/>
    </source>
</evidence>
<protein>
    <submittedName>
        <fullName evidence="4">Glucan 1,4-alpha-glucosidase</fullName>
    </submittedName>
</protein>
<dbReference type="RefSeq" id="WP_285574448.1">
    <property type="nucleotide sequence ID" value="NZ_BSDE01000003.1"/>
</dbReference>
<name>A0ABQ5QEZ3_9BACT</name>
<sequence length="810" mass="88710">MTSPSDPTPPGWPGIPPRWTSSAKSGVGTALRASGRTWFTLSHGIVNEVYYSRIDQACTRDLGLIVTDGVRFFSEEKRHTQHEVTTVADGIPAFRVVNTCREGRYRIEKEILADPSREVVLQRITFVPLVGTLSGYSVHVLLAPHLENAGNGNTAWVDEVKGVPMLLAVRNGTALALACSAGWKKRSAGFVGVSDGWQDLRQHSQMEWTYDRAENGNVALTGEVDLMASRGQFVLALGFGLTHTEAGHRAIASLWDGFDKAAADYRGDWEAWQRTLRPLERPRPGARDLYRVSTAVLRTHESSRFPGGLIASLSIPWGFSKDDGDLGGYHLAWPRDLVESAGGLLAAGALEEVGRILRYLAVTQEADGHWPQNMWLDGAPYWNGIQMDETGFPILLVDLARRSGALAEPDLARLWPMVRRAAGFLVQNGPVTQQDRWEEDPGYSPFTLAVEVAALLCAADLADQVEPGLAAYLRETADAWNAAIERWTYVTGTDLARELGVDGYYVRIAPTDAADAASPATGFVPIKNRPPGQSAEAASHIISPDALALVRFGLRAADDPRIVNTVKAIDSLLKVDTPSGPLWRRYNGDGYGEHQDGSPFDGTGIGRPWPLLTGERAHYELAAGRLEEAEALTSALSRFANEGGLLPEQTWDGADSPEHELVFGKPTGSAMPLVWAHAEYVKLCRSLADGRVFDMPPQPVQRYQVLRVDSPHAIWRFNHKCLLMPFGKRLRLEVLEPALVHWSPDGWRTIIDTPTCDTGLGIHVADLPSETLQAGVPLNFTFFWPAAARWEGRDFTVTVAPPTSSHRGRA</sequence>
<dbReference type="PANTHER" id="PTHR31616">
    <property type="entry name" value="TREHALASE"/>
    <property type="match status" value="1"/>
</dbReference>
<dbReference type="EMBL" id="BSDE01000003">
    <property type="protein sequence ID" value="GLH73419.1"/>
    <property type="molecule type" value="Genomic_DNA"/>
</dbReference>
<reference evidence="4 5" key="1">
    <citation type="journal article" date="2023" name="Antonie Van Leeuwenhoek">
        <title>Mesoterricola silvestris gen. nov., sp. nov., Mesoterricola sediminis sp. nov., Geothrix oryzae sp. nov., Geothrix edaphica sp. nov., Geothrix rubra sp. nov., and Geothrix limicola sp. nov., six novel members of Acidobacteriota isolated from soils.</title>
        <authorList>
            <person name="Itoh H."/>
            <person name="Sugisawa Y."/>
            <person name="Mise K."/>
            <person name="Xu Z."/>
            <person name="Kuniyasu M."/>
            <person name="Ushijima N."/>
            <person name="Kawano K."/>
            <person name="Kobayashi E."/>
            <person name="Shiratori Y."/>
            <person name="Masuda Y."/>
            <person name="Senoo K."/>
        </authorList>
    </citation>
    <scope>NUCLEOTIDE SEQUENCE [LARGE SCALE GENOMIC DNA]</scope>
    <source>
        <strain evidence="4 5">Red804</strain>
    </source>
</reference>
<dbReference type="SUPFAM" id="SSF74650">
    <property type="entry name" value="Galactose mutarotase-like"/>
    <property type="match status" value="1"/>
</dbReference>
<evidence type="ECO:0000259" key="3">
    <source>
        <dbReference type="Pfam" id="PF09137"/>
    </source>
</evidence>
<accession>A0ABQ5QEZ3</accession>
<evidence type="ECO:0000256" key="1">
    <source>
        <dbReference type="SAM" id="MobiDB-lite"/>
    </source>
</evidence>
<dbReference type="SUPFAM" id="SSF48208">
    <property type="entry name" value="Six-hairpin glycosidases"/>
    <property type="match status" value="1"/>
</dbReference>
<dbReference type="Gene3D" id="1.50.10.10">
    <property type="match status" value="1"/>
</dbReference>
<feature type="domain" description="Glucodextranase N-terminal" evidence="3">
    <location>
        <begin position="10"/>
        <end position="273"/>
    </location>
</feature>
<dbReference type="InterPro" id="IPR012341">
    <property type="entry name" value="6hp_glycosidase-like_sf"/>
</dbReference>
<evidence type="ECO:0000313" key="4">
    <source>
        <dbReference type="EMBL" id="GLH73419.1"/>
    </source>
</evidence>
<dbReference type="Gene3D" id="2.70.98.10">
    <property type="match status" value="1"/>
</dbReference>
<dbReference type="InterPro" id="IPR008928">
    <property type="entry name" value="6-hairpin_glycosidase_sf"/>
</dbReference>
<proteinExistence type="predicted"/>
<gene>
    <name evidence="4" type="ORF">GETHLI_19210</name>
</gene>
<feature type="region of interest" description="Disordered" evidence="1">
    <location>
        <begin position="1"/>
        <end position="23"/>
    </location>
</feature>
<keyword evidence="5" id="KW-1185">Reference proteome</keyword>
<feature type="domain" description="GH15-like" evidence="2">
    <location>
        <begin position="295"/>
        <end position="683"/>
    </location>
</feature>
<organism evidence="4 5">
    <name type="scientific">Geothrix limicola</name>
    <dbReference type="NCBI Taxonomy" id="2927978"/>
    <lineage>
        <taxon>Bacteria</taxon>
        <taxon>Pseudomonadati</taxon>
        <taxon>Acidobacteriota</taxon>
        <taxon>Holophagae</taxon>
        <taxon>Holophagales</taxon>
        <taxon>Holophagaceae</taxon>
        <taxon>Geothrix</taxon>
    </lineage>
</organism>
<dbReference type="InterPro" id="IPR015220">
    <property type="entry name" value="Glucodextranase_N"/>
</dbReference>
<dbReference type="NCBIfam" id="TIGR01535">
    <property type="entry name" value="glucan_glucosid"/>
    <property type="match status" value="1"/>
</dbReference>
<dbReference type="Proteomes" id="UP001165069">
    <property type="component" value="Unassembled WGS sequence"/>
</dbReference>
<dbReference type="InterPro" id="IPR006425">
    <property type="entry name" value="Glucoamylase_bac"/>
</dbReference>
<comment type="caution">
    <text evidence="4">The sequence shown here is derived from an EMBL/GenBank/DDBJ whole genome shotgun (WGS) entry which is preliminary data.</text>
</comment>
<dbReference type="CDD" id="cd07430">
    <property type="entry name" value="GH15_N"/>
    <property type="match status" value="1"/>
</dbReference>
<dbReference type="InterPro" id="IPR011613">
    <property type="entry name" value="GH15-like"/>
</dbReference>
<dbReference type="InterPro" id="IPR014718">
    <property type="entry name" value="GH-type_carb-bd"/>
</dbReference>
<dbReference type="Pfam" id="PF00723">
    <property type="entry name" value="Glyco_hydro_15"/>
    <property type="match status" value="1"/>
</dbReference>
<feature type="compositionally biased region" description="Pro residues" evidence="1">
    <location>
        <begin position="1"/>
        <end position="16"/>
    </location>
</feature>
<dbReference type="PANTHER" id="PTHR31616:SF0">
    <property type="entry name" value="GLUCAN 1,4-ALPHA-GLUCOSIDASE"/>
    <property type="match status" value="1"/>
</dbReference>
<dbReference type="Pfam" id="PF09137">
    <property type="entry name" value="Glucodextran_N"/>
    <property type="match status" value="1"/>
</dbReference>
<evidence type="ECO:0000313" key="5">
    <source>
        <dbReference type="Proteomes" id="UP001165069"/>
    </source>
</evidence>